<gene>
    <name evidence="2" type="ORF">N8I77_007785</name>
</gene>
<feature type="compositionally biased region" description="Basic and acidic residues" evidence="1">
    <location>
        <begin position="242"/>
        <end position="254"/>
    </location>
</feature>
<sequence length="300" mass="30492">METINSMASTAAKAIWGENNTNTSANDENVKPGTETMSNETKGTEPVSGKLGDTSAGEPYDAGNLESGATKTDTSTSTSTKQTGSESASTGLPTTSSTTDTTQTGSKDTTETGTKGPTTEHPSTTGDTGFKAPQADIRDPDSATADPKTEAERKNVDDSAGVDKSENPTKVEGAGPKPIEEVAREHGGDAGSASKKSSGAGGTEDEDGPGAESKGEGTGEQYVKSSGLAADGGDFDATKPGAGREADRLLEEKGMTTQSAAAAASGKKTEDDKSEKSATDDSKKEKASLKDKIKAKLHKN</sequence>
<evidence type="ECO:0000256" key="1">
    <source>
        <dbReference type="SAM" id="MobiDB-lite"/>
    </source>
</evidence>
<reference evidence="2" key="1">
    <citation type="submission" date="2023-06" db="EMBL/GenBank/DDBJ databases">
        <authorList>
            <person name="Noh H."/>
        </authorList>
    </citation>
    <scope>NUCLEOTIDE SEQUENCE</scope>
    <source>
        <strain evidence="2">DUCC20226</strain>
    </source>
</reference>
<evidence type="ECO:0000313" key="3">
    <source>
        <dbReference type="Proteomes" id="UP001265746"/>
    </source>
</evidence>
<name>A0AAD9SCQ3_PHOAM</name>
<feature type="compositionally biased region" description="Basic and acidic residues" evidence="1">
    <location>
        <begin position="136"/>
        <end position="169"/>
    </location>
</feature>
<proteinExistence type="predicted"/>
<feature type="compositionally biased region" description="Basic and acidic residues" evidence="1">
    <location>
        <begin position="267"/>
        <end position="294"/>
    </location>
</feature>
<organism evidence="2 3">
    <name type="scientific">Phomopsis amygdali</name>
    <name type="common">Fusicoccum amygdali</name>
    <dbReference type="NCBI Taxonomy" id="1214568"/>
    <lineage>
        <taxon>Eukaryota</taxon>
        <taxon>Fungi</taxon>
        <taxon>Dikarya</taxon>
        <taxon>Ascomycota</taxon>
        <taxon>Pezizomycotina</taxon>
        <taxon>Sordariomycetes</taxon>
        <taxon>Sordariomycetidae</taxon>
        <taxon>Diaporthales</taxon>
        <taxon>Diaporthaceae</taxon>
        <taxon>Diaporthe</taxon>
    </lineage>
</organism>
<keyword evidence="3" id="KW-1185">Reference proteome</keyword>
<feature type="compositionally biased region" description="Low complexity" evidence="1">
    <location>
        <begin position="67"/>
        <end position="120"/>
    </location>
</feature>
<feature type="region of interest" description="Disordered" evidence="1">
    <location>
        <begin position="1"/>
        <end position="300"/>
    </location>
</feature>
<protein>
    <submittedName>
        <fullName evidence="2">Uncharacterized protein</fullName>
    </submittedName>
</protein>
<dbReference type="Proteomes" id="UP001265746">
    <property type="component" value="Unassembled WGS sequence"/>
</dbReference>
<accession>A0AAD9SCQ3</accession>
<comment type="caution">
    <text evidence="2">The sequence shown here is derived from an EMBL/GenBank/DDBJ whole genome shotgun (WGS) entry which is preliminary data.</text>
</comment>
<evidence type="ECO:0000313" key="2">
    <source>
        <dbReference type="EMBL" id="KAK2604892.1"/>
    </source>
</evidence>
<feature type="compositionally biased region" description="Polar residues" evidence="1">
    <location>
        <begin position="18"/>
        <end position="27"/>
    </location>
</feature>
<feature type="compositionally biased region" description="Basic and acidic residues" evidence="1">
    <location>
        <begin position="178"/>
        <end position="188"/>
    </location>
</feature>
<dbReference type="EMBL" id="JAUJFL010000004">
    <property type="protein sequence ID" value="KAK2604892.1"/>
    <property type="molecule type" value="Genomic_DNA"/>
</dbReference>
<dbReference type="AlphaFoldDB" id="A0AAD9SCQ3"/>